<evidence type="ECO:0000313" key="1">
    <source>
        <dbReference type="EMBL" id="GAU16681.1"/>
    </source>
</evidence>
<reference evidence="2" key="1">
    <citation type="journal article" date="2017" name="Front. Plant Sci.">
        <title>Climate Clever Clovers: New Paradigm to Reduce the Environmental Footprint of Ruminants by Breeding Low Methanogenic Forages Utilizing Haplotype Variation.</title>
        <authorList>
            <person name="Kaur P."/>
            <person name="Appels R."/>
            <person name="Bayer P.E."/>
            <person name="Keeble-Gagnere G."/>
            <person name="Wang J."/>
            <person name="Hirakawa H."/>
            <person name="Shirasawa K."/>
            <person name="Vercoe P."/>
            <person name="Stefanova K."/>
            <person name="Durmic Z."/>
            <person name="Nichols P."/>
            <person name="Revell C."/>
            <person name="Isobe S.N."/>
            <person name="Edwards D."/>
            <person name="Erskine W."/>
        </authorList>
    </citation>
    <scope>NUCLEOTIDE SEQUENCE [LARGE SCALE GENOMIC DNA]</scope>
    <source>
        <strain evidence="2">cv. Daliak</strain>
    </source>
</reference>
<dbReference type="AlphaFoldDB" id="A0A2Z6MFL5"/>
<evidence type="ECO:0000313" key="2">
    <source>
        <dbReference type="Proteomes" id="UP000242715"/>
    </source>
</evidence>
<accession>A0A2Z6MFL5</accession>
<protein>
    <submittedName>
        <fullName evidence="1">Uncharacterized protein</fullName>
    </submittedName>
</protein>
<keyword evidence="2" id="KW-1185">Reference proteome</keyword>
<gene>
    <name evidence="1" type="ORF">TSUD_326310</name>
</gene>
<sequence length="94" mass="10495">MQQHNFKGCAPILETIIYERMTNALQPKLGKYLDPPIQIYVAKRQDTFLLEGGTCSQSPSLPKDGGFRAMENATRDLPLAEDENLKVSLTRSLA</sequence>
<organism evidence="1 2">
    <name type="scientific">Trifolium subterraneum</name>
    <name type="common">Subterranean clover</name>
    <dbReference type="NCBI Taxonomy" id="3900"/>
    <lineage>
        <taxon>Eukaryota</taxon>
        <taxon>Viridiplantae</taxon>
        <taxon>Streptophyta</taxon>
        <taxon>Embryophyta</taxon>
        <taxon>Tracheophyta</taxon>
        <taxon>Spermatophyta</taxon>
        <taxon>Magnoliopsida</taxon>
        <taxon>eudicotyledons</taxon>
        <taxon>Gunneridae</taxon>
        <taxon>Pentapetalae</taxon>
        <taxon>rosids</taxon>
        <taxon>fabids</taxon>
        <taxon>Fabales</taxon>
        <taxon>Fabaceae</taxon>
        <taxon>Papilionoideae</taxon>
        <taxon>50 kb inversion clade</taxon>
        <taxon>NPAAA clade</taxon>
        <taxon>Hologalegina</taxon>
        <taxon>IRL clade</taxon>
        <taxon>Trifolieae</taxon>
        <taxon>Trifolium</taxon>
    </lineage>
</organism>
<dbReference type="Proteomes" id="UP000242715">
    <property type="component" value="Unassembled WGS sequence"/>
</dbReference>
<name>A0A2Z6MFL5_TRISU</name>
<proteinExistence type="predicted"/>
<dbReference type="EMBL" id="DF973162">
    <property type="protein sequence ID" value="GAU16681.1"/>
    <property type="molecule type" value="Genomic_DNA"/>
</dbReference>